<sequence length="85" mass="8958">AWLLLRKLEARRSGTRHRPLSPLPPFSSVFLAVSGPPPCPADPCFCPQSSLPAVVVETFPATVNGTVEGGSGAGRLDLPPGFMFK</sequence>
<proteinExistence type="predicted"/>
<dbReference type="Proteomes" id="UP001266305">
    <property type="component" value="Unassembled WGS sequence"/>
</dbReference>
<feature type="non-terminal residue" evidence="1">
    <location>
        <position position="85"/>
    </location>
</feature>
<name>A0ABQ9TBV8_SAGOE</name>
<accession>A0ABQ9TBV8</accession>
<evidence type="ECO:0000313" key="2">
    <source>
        <dbReference type="Proteomes" id="UP001266305"/>
    </source>
</evidence>
<comment type="caution">
    <text evidence="1">The sequence shown here is derived from an EMBL/GenBank/DDBJ whole genome shotgun (WGS) entry which is preliminary data.</text>
</comment>
<organism evidence="1 2">
    <name type="scientific">Saguinus oedipus</name>
    <name type="common">Cotton-top tamarin</name>
    <name type="synonym">Oedipomidas oedipus</name>
    <dbReference type="NCBI Taxonomy" id="9490"/>
    <lineage>
        <taxon>Eukaryota</taxon>
        <taxon>Metazoa</taxon>
        <taxon>Chordata</taxon>
        <taxon>Craniata</taxon>
        <taxon>Vertebrata</taxon>
        <taxon>Euteleostomi</taxon>
        <taxon>Mammalia</taxon>
        <taxon>Eutheria</taxon>
        <taxon>Euarchontoglires</taxon>
        <taxon>Primates</taxon>
        <taxon>Haplorrhini</taxon>
        <taxon>Platyrrhini</taxon>
        <taxon>Cebidae</taxon>
        <taxon>Callitrichinae</taxon>
        <taxon>Saguinus</taxon>
    </lineage>
</organism>
<feature type="non-terminal residue" evidence="1">
    <location>
        <position position="1"/>
    </location>
</feature>
<dbReference type="EMBL" id="JASSZA010000043">
    <property type="protein sequence ID" value="KAK2082242.1"/>
    <property type="molecule type" value="Genomic_DNA"/>
</dbReference>
<protein>
    <submittedName>
        <fullName evidence="1">Uncharacterized protein</fullName>
    </submittedName>
</protein>
<reference evidence="1 2" key="1">
    <citation type="submission" date="2023-05" db="EMBL/GenBank/DDBJ databases">
        <title>B98-5 Cell Line De Novo Hybrid Assembly: An Optical Mapping Approach.</title>
        <authorList>
            <person name="Kananen K."/>
            <person name="Auerbach J.A."/>
            <person name="Kautto E."/>
            <person name="Blachly J.S."/>
        </authorList>
    </citation>
    <scope>NUCLEOTIDE SEQUENCE [LARGE SCALE GENOMIC DNA]</scope>
    <source>
        <strain evidence="1">B95-8</strain>
        <tissue evidence="1">Cell line</tissue>
    </source>
</reference>
<keyword evidence="2" id="KW-1185">Reference proteome</keyword>
<gene>
    <name evidence="1" type="ORF">P7K49_039467</name>
</gene>
<evidence type="ECO:0000313" key="1">
    <source>
        <dbReference type="EMBL" id="KAK2082242.1"/>
    </source>
</evidence>